<evidence type="ECO:0000313" key="1">
    <source>
        <dbReference type="EMBL" id="CAD8373591.1"/>
    </source>
</evidence>
<dbReference type="PANTHER" id="PTHR44147">
    <property type="entry name" value="DEHYDROGENASE/REDUCTASE SDR FAMILY MEMBER 1"/>
    <property type="match status" value="1"/>
</dbReference>
<dbReference type="PRINTS" id="PR00080">
    <property type="entry name" value="SDRFAMILY"/>
</dbReference>
<dbReference type="Pfam" id="PF00106">
    <property type="entry name" value="adh_short"/>
    <property type="match status" value="1"/>
</dbReference>
<dbReference type="Gene3D" id="3.40.50.720">
    <property type="entry name" value="NAD(P)-binding Rossmann-like Domain"/>
    <property type="match status" value="1"/>
</dbReference>
<dbReference type="SUPFAM" id="SSF48452">
    <property type="entry name" value="TPR-like"/>
    <property type="match status" value="1"/>
</dbReference>
<dbReference type="PRINTS" id="PR00081">
    <property type="entry name" value="GDHRDH"/>
</dbReference>
<dbReference type="Gene3D" id="1.25.40.10">
    <property type="entry name" value="Tetratricopeptide repeat domain"/>
    <property type="match status" value="1"/>
</dbReference>
<dbReference type="EMBL" id="HBEG01035068">
    <property type="protein sequence ID" value="CAD8373591.1"/>
    <property type="molecule type" value="Transcribed_RNA"/>
</dbReference>
<gene>
    <name evidence="1" type="ORF">PBAH0796_LOCUS21438</name>
</gene>
<name>A0A7S0AU40_9DINO</name>
<protein>
    <submittedName>
        <fullName evidence="1">Uncharacterized protein</fullName>
    </submittedName>
</protein>
<sequence length="586" mass="61022">MADVHAEATAYLAKGRSGNALLVATQELARAKKAGDHKLQADAAVMIAEIYLSRGQPEMAIRSVKDALLASKFAEDKKTEASVLQTVTSAFLMVSAGEQALRAATQLEALADGLGDAAGRADAHALAAQALLTQGDAQGALAKAQEAAELHRSAGARRGLAAALQTLAEVQLCLRDGDGALKAAEDGAALFKELGERPGQASALNAAAGARQLRGEAAEGLCAAREALLLFRQAGDRRGEAVARATCACLRPQPEARVPPKPVERLTASCIPGATGVATANDKGEPWVSATRVMGSAEAKHLVGSVAIVTGASRGIGKGISTILAEAGAVVYVTGRSAPGKITDPHLKGTVNETAALFPKIGGVGVALHMDHTQKAQNEALAGLILDNHGRVDVLVNNAFALPTPDENFYSTALWQQPLRYLNEQVAVGGFNHVALTLRLLPCLRRGRGLVVNVSSAGSQQNAASLPASYLCSKAALDRTMSALSERVRHCGVYVLTLWPGCVRTERNKAAAQRACYAKLVDTETARFSGLAVRGLAGLQPTELARLASARRTLACADVVRYDVDGYLHEGDLRTFTVAGRVPLAG</sequence>
<proteinExistence type="predicted"/>
<accession>A0A7S0AU40</accession>
<organism evidence="1">
    <name type="scientific">Pyrodinium bahamense</name>
    <dbReference type="NCBI Taxonomy" id="73915"/>
    <lineage>
        <taxon>Eukaryota</taxon>
        <taxon>Sar</taxon>
        <taxon>Alveolata</taxon>
        <taxon>Dinophyceae</taxon>
        <taxon>Gonyaulacales</taxon>
        <taxon>Pyrocystaceae</taxon>
        <taxon>Pyrodinium</taxon>
    </lineage>
</organism>
<dbReference type="AlphaFoldDB" id="A0A7S0AU40"/>
<dbReference type="SUPFAM" id="SSF51735">
    <property type="entry name" value="NAD(P)-binding Rossmann-fold domains"/>
    <property type="match status" value="1"/>
</dbReference>
<reference evidence="1" key="1">
    <citation type="submission" date="2021-01" db="EMBL/GenBank/DDBJ databases">
        <authorList>
            <person name="Corre E."/>
            <person name="Pelletier E."/>
            <person name="Niang G."/>
            <person name="Scheremetjew M."/>
            <person name="Finn R."/>
            <person name="Kale V."/>
            <person name="Holt S."/>
            <person name="Cochrane G."/>
            <person name="Meng A."/>
            <person name="Brown T."/>
            <person name="Cohen L."/>
        </authorList>
    </citation>
    <scope>NUCLEOTIDE SEQUENCE</scope>
    <source>
        <strain evidence="1">Pbaha01</strain>
    </source>
</reference>
<dbReference type="InterPro" id="IPR036291">
    <property type="entry name" value="NAD(P)-bd_dom_sf"/>
</dbReference>
<dbReference type="InterPro" id="IPR011990">
    <property type="entry name" value="TPR-like_helical_dom_sf"/>
</dbReference>
<dbReference type="InterPro" id="IPR002347">
    <property type="entry name" value="SDR_fam"/>
</dbReference>
<dbReference type="PANTHER" id="PTHR44147:SF2">
    <property type="entry name" value="DEHYDROGENASE_REDUCTASE SDR FAMILY MEMBER 1"/>
    <property type="match status" value="1"/>
</dbReference>